<protein>
    <submittedName>
        <fullName evidence="1">Aspartyl-phosphate phosphatase Spo0E family protein</fullName>
    </submittedName>
</protein>
<dbReference type="Pfam" id="PF09388">
    <property type="entry name" value="SpoOE-like"/>
    <property type="match status" value="1"/>
</dbReference>
<sequence length="57" mass="6891">MNKKILQQELLDEIESAREKMHQMSISNQRISKEVVQISTYLDKLLNKYQLTYYKNN</sequence>
<dbReference type="InterPro" id="IPR018540">
    <property type="entry name" value="Spo0E-like"/>
</dbReference>
<dbReference type="Proteomes" id="UP000784880">
    <property type="component" value="Unassembled WGS sequence"/>
</dbReference>
<reference evidence="1 2" key="1">
    <citation type="submission" date="2021-06" db="EMBL/GenBank/DDBJ databases">
        <title>Bacillus sp. RD4P76, an endophyte from a halophyte.</title>
        <authorList>
            <person name="Sun J.-Q."/>
        </authorList>
    </citation>
    <scope>NUCLEOTIDE SEQUENCE [LARGE SCALE GENOMIC DNA]</scope>
    <source>
        <strain evidence="1 2">CGMCC 1.15917</strain>
    </source>
</reference>
<dbReference type="EMBL" id="JAHQCS010000045">
    <property type="protein sequence ID" value="MBU9710731.1"/>
    <property type="molecule type" value="Genomic_DNA"/>
</dbReference>
<accession>A0ABS6JAN0</accession>
<comment type="caution">
    <text evidence="1">The sequence shown here is derived from an EMBL/GenBank/DDBJ whole genome shotgun (WGS) entry which is preliminary data.</text>
</comment>
<dbReference type="RefSeq" id="WP_217064626.1">
    <property type="nucleotide sequence ID" value="NZ_JAHQCS010000045.1"/>
</dbReference>
<organism evidence="1 2">
    <name type="scientific">Evansella tamaricis</name>
    <dbReference type="NCBI Taxonomy" id="2069301"/>
    <lineage>
        <taxon>Bacteria</taxon>
        <taxon>Bacillati</taxon>
        <taxon>Bacillota</taxon>
        <taxon>Bacilli</taxon>
        <taxon>Bacillales</taxon>
        <taxon>Bacillaceae</taxon>
        <taxon>Evansella</taxon>
    </lineage>
</organism>
<evidence type="ECO:0000313" key="1">
    <source>
        <dbReference type="EMBL" id="MBU9710731.1"/>
    </source>
</evidence>
<evidence type="ECO:0000313" key="2">
    <source>
        <dbReference type="Proteomes" id="UP000784880"/>
    </source>
</evidence>
<proteinExistence type="predicted"/>
<gene>
    <name evidence="1" type="ORF">KS419_03100</name>
</gene>
<keyword evidence="2" id="KW-1185">Reference proteome</keyword>
<name>A0ABS6JAN0_9BACI</name>